<feature type="transmembrane region" description="Helical" evidence="1">
    <location>
        <begin position="40"/>
        <end position="63"/>
    </location>
</feature>
<dbReference type="Proteomes" id="UP000603200">
    <property type="component" value="Unassembled WGS sequence"/>
</dbReference>
<keyword evidence="1" id="KW-0812">Transmembrane</keyword>
<keyword evidence="1" id="KW-1133">Transmembrane helix</keyword>
<evidence type="ECO:0000256" key="1">
    <source>
        <dbReference type="SAM" id="Phobius"/>
    </source>
</evidence>
<sequence>MTSAGWIALAISIFGAFAYAAGSILQAVGARRSINTVKTLGHPLYLLGVTLDMAAWVGSMVALGTLAVYLVESVLASSLALTVLAARIFLKSHLRNRDIVAVAISIAALTVIAMSAGPQEAVAASTGLRIGFLSAAVMLAGIGWAAARAAPPGVVAAIAGLSLGGAAVAGRALPVPDQPMADILATLLTVAAEPLTWALVTFGVSGMVLYTHALQKGQVGPVTAVLWIAEVIAPSAVALALLGDTVRAGWELPAALAALVTVGAAVMLATAPATDATARPQEALPAAPARAALSRAPQRAVAPGAVATAGGGRFAPRGAPAVFAANASARQPDVFAAAETSGPIRPPHPAGGHVFAQRESTHDLRELPDVPVHDPAEGPPRTHAEHRVIWWGAPPIWTPPARPGAAAIEAARQPLPELTWSPPTVQPMWTDPQPADSDGITAPGDAVQELRWEDVRAFAVEPVKARRRPWDDA</sequence>
<name>A0ABQ3ZZ34_9ACTN</name>
<dbReference type="EMBL" id="BOMN01000100">
    <property type="protein sequence ID" value="GIE23864.1"/>
    <property type="molecule type" value="Genomic_DNA"/>
</dbReference>
<feature type="transmembrane region" description="Helical" evidence="1">
    <location>
        <begin position="128"/>
        <end position="147"/>
    </location>
</feature>
<dbReference type="PANTHER" id="PTHR40761">
    <property type="entry name" value="CONSERVED INTEGRAL MEMBRANE ALANINE VALINE AND LEUCINE RICH PROTEIN-RELATED"/>
    <property type="match status" value="1"/>
</dbReference>
<feature type="transmembrane region" description="Helical" evidence="1">
    <location>
        <begin position="154"/>
        <end position="173"/>
    </location>
</feature>
<feature type="transmembrane region" description="Helical" evidence="1">
    <location>
        <begin position="6"/>
        <end position="28"/>
    </location>
</feature>
<accession>A0ABQ3ZZ34</accession>
<reference evidence="2 3" key="1">
    <citation type="submission" date="2021-01" db="EMBL/GenBank/DDBJ databases">
        <title>Whole genome shotgun sequence of Actinoplanes humidus NBRC 14915.</title>
        <authorList>
            <person name="Komaki H."/>
            <person name="Tamura T."/>
        </authorList>
    </citation>
    <scope>NUCLEOTIDE SEQUENCE [LARGE SCALE GENOMIC DNA]</scope>
    <source>
        <strain evidence="2 3">NBRC 14915</strain>
    </source>
</reference>
<feature type="transmembrane region" description="Helical" evidence="1">
    <location>
        <begin position="99"/>
        <end position="116"/>
    </location>
</feature>
<organism evidence="2 3">
    <name type="scientific">Winogradskya humida</name>
    <dbReference type="NCBI Taxonomy" id="113566"/>
    <lineage>
        <taxon>Bacteria</taxon>
        <taxon>Bacillati</taxon>
        <taxon>Actinomycetota</taxon>
        <taxon>Actinomycetes</taxon>
        <taxon>Micromonosporales</taxon>
        <taxon>Micromonosporaceae</taxon>
        <taxon>Winogradskya</taxon>
    </lineage>
</organism>
<gene>
    <name evidence="2" type="ORF">Ahu01nite_069660</name>
</gene>
<keyword evidence="1" id="KW-0472">Membrane</keyword>
<dbReference type="RefSeq" id="WP_203840914.1">
    <property type="nucleotide sequence ID" value="NZ_BAAATV010000003.1"/>
</dbReference>
<evidence type="ECO:0008006" key="4">
    <source>
        <dbReference type="Google" id="ProtNLM"/>
    </source>
</evidence>
<protein>
    <recommendedName>
        <fullName evidence="4">EamA-like transporter family protein</fullName>
    </recommendedName>
</protein>
<evidence type="ECO:0000313" key="2">
    <source>
        <dbReference type="EMBL" id="GIE23864.1"/>
    </source>
</evidence>
<feature type="transmembrane region" description="Helical" evidence="1">
    <location>
        <begin position="69"/>
        <end position="90"/>
    </location>
</feature>
<dbReference type="PANTHER" id="PTHR40761:SF1">
    <property type="entry name" value="CONSERVED INTEGRAL MEMBRANE ALANINE VALINE AND LEUCINE RICH PROTEIN-RELATED"/>
    <property type="match status" value="1"/>
</dbReference>
<comment type="caution">
    <text evidence="2">The sequence shown here is derived from an EMBL/GenBank/DDBJ whole genome shotgun (WGS) entry which is preliminary data.</text>
</comment>
<evidence type="ECO:0000313" key="3">
    <source>
        <dbReference type="Proteomes" id="UP000603200"/>
    </source>
</evidence>
<feature type="transmembrane region" description="Helical" evidence="1">
    <location>
        <begin position="254"/>
        <end position="271"/>
    </location>
</feature>
<keyword evidence="3" id="KW-1185">Reference proteome</keyword>
<feature type="transmembrane region" description="Helical" evidence="1">
    <location>
        <begin position="222"/>
        <end position="242"/>
    </location>
</feature>
<feature type="transmembrane region" description="Helical" evidence="1">
    <location>
        <begin position="185"/>
        <end position="210"/>
    </location>
</feature>
<proteinExistence type="predicted"/>